<comment type="caution">
    <text evidence="1">The sequence shown here is derived from an EMBL/GenBank/DDBJ whole genome shotgun (WGS) entry which is preliminary data.</text>
</comment>
<evidence type="ECO:0000313" key="2">
    <source>
        <dbReference type="Proteomes" id="UP000479691"/>
    </source>
</evidence>
<sequence length="109" mass="12787">MQREKRLELEEDDDEEEEEEEVKRKKRRKKGRWLWLRGMGEDQPVFRLHNIHLALQGLVTTTATATTAKYRTVPCAAWWREPDEVGEFAIYKNSLTTITASQPVIGIPY</sequence>
<organism evidence="1 2">
    <name type="scientific">Orbilia oligospora</name>
    <name type="common">Nematode-trapping fungus</name>
    <name type="synonym">Arthrobotrys oligospora</name>
    <dbReference type="NCBI Taxonomy" id="2813651"/>
    <lineage>
        <taxon>Eukaryota</taxon>
        <taxon>Fungi</taxon>
        <taxon>Dikarya</taxon>
        <taxon>Ascomycota</taxon>
        <taxon>Pezizomycotina</taxon>
        <taxon>Orbiliomycetes</taxon>
        <taxon>Orbiliales</taxon>
        <taxon>Orbiliaceae</taxon>
        <taxon>Orbilia</taxon>
    </lineage>
</organism>
<dbReference type="AlphaFoldDB" id="A0A7C8K4D7"/>
<accession>A0A7C8K4D7</accession>
<proteinExistence type="predicted"/>
<dbReference type="EMBL" id="JAABOE010000121">
    <property type="protein sequence ID" value="KAF3163522.1"/>
    <property type="molecule type" value="Genomic_DNA"/>
</dbReference>
<protein>
    <submittedName>
        <fullName evidence="1">Uncharacterized protein</fullName>
    </submittedName>
</protein>
<evidence type="ECO:0000313" key="1">
    <source>
        <dbReference type="EMBL" id="KAF3163522.1"/>
    </source>
</evidence>
<gene>
    <name evidence="1" type="ORF">TWF788_001535</name>
</gene>
<reference evidence="1 2" key="1">
    <citation type="submission" date="2019-06" db="EMBL/GenBank/DDBJ databases">
        <authorList>
            <person name="Palmer J.M."/>
        </authorList>
    </citation>
    <scope>NUCLEOTIDE SEQUENCE [LARGE SCALE GENOMIC DNA]</scope>
    <source>
        <strain evidence="1 2">TWF788</strain>
    </source>
</reference>
<name>A0A7C8K4D7_ORBOL</name>
<dbReference type="Proteomes" id="UP000479691">
    <property type="component" value="Unassembled WGS sequence"/>
</dbReference>